<reference evidence="2 3" key="1">
    <citation type="journal article" date="2016" name="Nat. Commun.">
        <title>Ectomycorrhizal ecology is imprinted in the genome of the dominant symbiotic fungus Cenococcum geophilum.</title>
        <authorList>
            <consortium name="DOE Joint Genome Institute"/>
            <person name="Peter M."/>
            <person name="Kohler A."/>
            <person name="Ohm R.A."/>
            <person name="Kuo A."/>
            <person name="Krutzmann J."/>
            <person name="Morin E."/>
            <person name="Arend M."/>
            <person name="Barry K.W."/>
            <person name="Binder M."/>
            <person name="Choi C."/>
            <person name="Clum A."/>
            <person name="Copeland A."/>
            <person name="Grisel N."/>
            <person name="Haridas S."/>
            <person name="Kipfer T."/>
            <person name="LaButti K."/>
            <person name="Lindquist E."/>
            <person name="Lipzen A."/>
            <person name="Maire R."/>
            <person name="Meier B."/>
            <person name="Mihaltcheva S."/>
            <person name="Molinier V."/>
            <person name="Murat C."/>
            <person name="Poggeler S."/>
            <person name="Quandt C.A."/>
            <person name="Sperisen C."/>
            <person name="Tritt A."/>
            <person name="Tisserant E."/>
            <person name="Crous P.W."/>
            <person name="Henrissat B."/>
            <person name="Nehls U."/>
            <person name="Egli S."/>
            <person name="Spatafora J.W."/>
            <person name="Grigoriev I.V."/>
            <person name="Martin F.M."/>
        </authorList>
    </citation>
    <scope>NUCLEOTIDE SEQUENCE [LARGE SCALE GENOMIC DNA]</scope>
    <source>
        <strain evidence="2 3">CBS 207.34</strain>
    </source>
</reference>
<dbReference type="InterPro" id="IPR056681">
    <property type="entry name" value="DUF7779"/>
</dbReference>
<protein>
    <recommendedName>
        <fullName evidence="1">DUF7779 domain-containing protein</fullName>
    </recommendedName>
</protein>
<dbReference type="Pfam" id="PF13424">
    <property type="entry name" value="TPR_12"/>
    <property type="match status" value="1"/>
</dbReference>
<dbReference type="EMBL" id="KV749307">
    <property type="protein sequence ID" value="OCL10100.1"/>
    <property type="molecule type" value="Genomic_DNA"/>
</dbReference>
<dbReference type="PANTHER" id="PTHR35205:SF1">
    <property type="entry name" value="ZU5 DOMAIN-CONTAINING PROTEIN"/>
    <property type="match status" value="1"/>
</dbReference>
<name>A0A8E2JUF6_9PEZI</name>
<dbReference type="InterPro" id="IPR027417">
    <property type="entry name" value="P-loop_NTPase"/>
</dbReference>
<evidence type="ECO:0000313" key="2">
    <source>
        <dbReference type="EMBL" id="OCL10100.1"/>
    </source>
</evidence>
<accession>A0A8E2JUF6</accession>
<dbReference type="SUPFAM" id="SSF52540">
    <property type="entry name" value="P-loop containing nucleoside triphosphate hydrolases"/>
    <property type="match status" value="1"/>
</dbReference>
<organism evidence="2 3">
    <name type="scientific">Glonium stellatum</name>
    <dbReference type="NCBI Taxonomy" id="574774"/>
    <lineage>
        <taxon>Eukaryota</taxon>
        <taxon>Fungi</taxon>
        <taxon>Dikarya</taxon>
        <taxon>Ascomycota</taxon>
        <taxon>Pezizomycotina</taxon>
        <taxon>Dothideomycetes</taxon>
        <taxon>Pleosporomycetidae</taxon>
        <taxon>Gloniales</taxon>
        <taxon>Gloniaceae</taxon>
        <taxon>Glonium</taxon>
    </lineage>
</organism>
<dbReference type="Gene3D" id="3.40.50.300">
    <property type="entry name" value="P-loop containing nucleotide triphosphate hydrolases"/>
    <property type="match status" value="1"/>
</dbReference>
<dbReference type="Proteomes" id="UP000250140">
    <property type="component" value="Unassembled WGS sequence"/>
</dbReference>
<dbReference type="Gene3D" id="1.25.40.10">
    <property type="entry name" value="Tetratricopeptide repeat domain"/>
    <property type="match status" value="2"/>
</dbReference>
<gene>
    <name evidence="2" type="ORF">AOQ84DRAFT_402651</name>
</gene>
<dbReference type="GO" id="GO:0043531">
    <property type="term" value="F:ADP binding"/>
    <property type="evidence" value="ECO:0007669"/>
    <property type="project" value="InterPro"/>
</dbReference>
<dbReference type="SUPFAM" id="SSF48452">
    <property type="entry name" value="TPR-like"/>
    <property type="match status" value="2"/>
</dbReference>
<evidence type="ECO:0000259" key="1">
    <source>
        <dbReference type="Pfam" id="PF25000"/>
    </source>
</evidence>
<sequence length="1114" mass="127026">MSSELPCRLRQVDSNGSVPPSKAEVQIIYVPELSQSNKKGKRSWTAGQLPWALLEHAPQARVFEYDYGFDALPSDIWLFLIYCGEELRKALNQHFKSSENEYLPLLFICHGFGGLVVKHMLITSHEKQPETFARRLFQAFSGIVFQGTPHPTYRKRSDWRKLISILRSVLKCSRPFLVQAEHKTAVVADICQKFEEADFAVPVISVFEGQETRTFYDTSHFQSRKEKLVDLAFAETHSRCEKMIEKNNNHHDLIKFVKEDAEWQEVMGLITMASNRPPEQLFTAAVASPVARSLSVTETLQECDALPYVYSQPRTSDLESSNYDNWVRALPDPTSISTIELTCSMASGVEAFNQKWKTTKLPIFYLKPHVRNPDFCGRQNILSQIETHLSPCSYSIRKSKEGIRSFALSGLGGIGKTQVAIEYAFSRRHLYDMVFWIHAGSVAKLNQSFVNMAAELRLLDVKNPGSHVLGRKVALEWLSISSTELDAGEGVTNHTGVVKWLLVFDNVDNPNSLHDFWPSSGTGSILMTSRDPYTKHCRYDNQASRTGADLDSLSMADSANLLRRLTDMYAYKDLTENSSFTTLYQRLEGLPLAIVQVSAFIQARQLTLQEVVNMLVKDQYAAKVLESNSGSSHPRYNHTVCTVWALDDLDDPAKCLLNLLSFLDSDNINEELLTKLQTEQPIQHFPSNVLDYIEARTSLLRASLIKRNPEENQLTIHRLVQNVVRVRMNKQQGVATFNQVVRLLYNSWPFDDARFSHSAPLWKAMNPLIPHILKTISLYGTYQSDLGVTDQYFVARLFIKGGWHLRESGDFDLSKEMITSALTICEQHPNELAEEMADSLFSLASLLNSHNQQKAALPYAERHFAQRMKVGLSRSPCPMKRAVATAHSELALSYMQNNRIKEGLELSREAQFLLEQRPEFRNGERWPEFPMMHQAIMLLELGSIAEAEELLLKTIEWRERRYGPNDTNSFKLGYALGVLAKVRERQSRWDESFGLLQRALNNLRETKGDSHMMTNMVYRRLAEHHARIGNIESASIFFDKALRSFEVHDYARPELVQCTFKMAGFLEGIGDKTRAAALYSRARKLYWEVVQEEEDPGRLLTAEDFDKVVSLVRR</sequence>
<dbReference type="OrthoDB" id="6161812at2759"/>
<evidence type="ECO:0000313" key="3">
    <source>
        <dbReference type="Proteomes" id="UP000250140"/>
    </source>
</evidence>
<dbReference type="InterPro" id="IPR011990">
    <property type="entry name" value="TPR-like_helical_dom_sf"/>
</dbReference>
<feature type="domain" description="DUF7779" evidence="1">
    <location>
        <begin position="644"/>
        <end position="732"/>
    </location>
</feature>
<proteinExistence type="predicted"/>
<dbReference type="AlphaFoldDB" id="A0A8E2JUF6"/>
<keyword evidence="3" id="KW-1185">Reference proteome</keyword>
<dbReference type="PANTHER" id="PTHR35205">
    <property type="entry name" value="NB-ARC AND TPR DOMAIN PROTEIN"/>
    <property type="match status" value="1"/>
</dbReference>
<dbReference type="Pfam" id="PF25000">
    <property type="entry name" value="DUF7779"/>
    <property type="match status" value="1"/>
</dbReference>